<dbReference type="InterPro" id="IPR041228">
    <property type="entry name" value="Dynein_C"/>
</dbReference>
<dbReference type="Pfam" id="PF17857">
    <property type="entry name" value="AAA_lid_1"/>
    <property type="match status" value="1"/>
</dbReference>
<dbReference type="GO" id="GO:0008569">
    <property type="term" value="F:minus-end-directed microtubule motor activity"/>
    <property type="evidence" value="ECO:0007669"/>
    <property type="project" value="InterPro"/>
</dbReference>
<organism evidence="17 18">
    <name type="scientific">Littorina saxatilis</name>
    <dbReference type="NCBI Taxonomy" id="31220"/>
    <lineage>
        <taxon>Eukaryota</taxon>
        <taxon>Metazoa</taxon>
        <taxon>Spiralia</taxon>
        <taxon>Lophotrochozoa</taxon>
        <taxon>Mollusca</taxon>
        <taxon>Gastropoda</taxon>
        <taxon>Caenogastropoda</taxon>
        <taxon>Littorinimorpha</taxon>
        <taxon>Littorinoidea</taxon>
        <taxon>Littorinidae</taxon>
        <taxon>Littorina</taxon>
    </lineage>
</organism>
<dbReference type="GO" id="GO:0097729">
    <property type="term" value="C:9+2 motile cilium"/>
    <property type="evidence" value="ECO:0007669"/>
    <property type="project" value="UniProtKB-ARBA"/>
</dbReference>
<dbReference type="Pfam" id="PF12774">
    <property type="entry name" value="AAA_6"/>
    <property type="match status" value="1"/>
</dbReference>
<keyword evidence="5" id="KW-0677">Repeat</keyword>
<dbReference type="InterPro" id="IPR004273">
    <property type="entry name" value="Dynein_heavy_D6_P-loop"/>
</dbReference>
<dbReference type="PANTHER" id="PTHR22878:SF63">
    <property type="entry name" value="DYNEIN AXONEMAL HEAVY CHAIN 10"/>
    <property type="match status" value="1"/>
</dbReference>
<dbReference type="Pfam" id="PF08385">
    <property type="entry name" value="DHC_N1"/>
    <property type="match status" value="1"/>
</dbReference>
<keyword evidence="3" id="KW-0963">Cytoplasm</keyword>
<dbReference type="FunFam" id="1.20.1270.280:FF:000005">
    <property type="entry name" value="Dynein axonemal heavy chain 10"/>
    <property type="match status" value="1"/>
</dbReference>
<sequence>MDDPRIEWVRNRVYQALDIQELEVFEELLERDDGEVERCLLKYLNDTPEEHESSLLFYKVIKEEEEEVEVECEPEIPDITAEEEGGEGDGEGHNGEAETPAEEPEQALPVSSPTAEDDAPKKSGKRKKKGKETPVPAEEEKPATPAESAQPPEPDAELNEEGEDGDEADKPKTKIIIQKVWHTYLYMCYQHLPEEVIDENCLYFLRNTPGMVPLPNSIEEANEMLPAYFEFGILNGHSLIMLEQIIGQVFMPLLSFSQLKNAEAAASPGQSRSLSRQDTTATQGSDEEKEPDAKVNVAESRAKAMLRDEFLINMQKFASSITRTLQQIEGEVRLDVPEVDIPDNIDDVLNNKELIDLINERCADWARQIQVALDQQLKKKPQGNGPLAEIDFWRERNAALSALVEQLKLPKVQHMLEIYSYGDGNFEDIQSDLNKYYVEAKDNVRFLSTLERHFKNIAHGLNFQVVIETIPSMMNALRMVWIISRHYNKDERMVPLMERIAWELAERVAKVIDIRSLFQAGTEEVKRRTNEAKRMLNTWKESYFDVRAKIEASGRDQRWEFDRKKLFDRTDYMSSICQNLYDVAQVLEEFYNIFGPELKAVTGDPKRIEDVLVRVNLLVEPIEQVIFDPFSQRDKEQWRRLMDTFYKEVEQIEGEAKTFIDESFQSLRSAEGAFDMLLNFKHIRSREAINNQMMQKFRDILVQYGKEVDTMDSLFLEYREDPPLNKNNPPAAGSIYWSRSLFHRIKHTIIRFNSMEDMMTSDMGKSTRAKYLSVGKSMKLFEDTKYEMWKETVEQVLPSLLKRNLLIKPAVSAAMAMHASHVPDDVGDDVAVVHHGEGEGVVAFADLVNPMDIKYVVDFDPKLGEIIAETKYMEMLGYSVPELARNVALQEEKYVRYVSGLTGMLQRYHTLLASLDHAQAQLLEEHMHELRRMLRPGAKRLNWNSLGINDFVAKCGSAMAKFESLVNQIQKNARDIDQRLNMIENSNLFKFPAPKAPDTLPSCKEFFEHIERERVKDFEILARKYHAIGPLLTKMEGLVVHTNTGKSPKLHQYYSYWEKKVYQSLSKLILTNMNRFNNQLTGSKALFQVDTLLAAPDVVLHPQANEVYKLTLQCVRDAVDGTKLFVRWMNGSCKETPPQKVEGEDELFMFSFFTDISANQEIIELVQTITTNIKNTLTTLTRYLNRWKKYRNIWKSEKQALAEKWFARDPTVVWFDDRLQYYNKMMEEVENQPTIKDQDCIRLSMTQLASSIVNHAKQWETVLGKILRDSAKENLFGLRDLLDDKSDDLEQSPTRLDDLKFVLSTISEIKTISLDVENRIRDINEKYRTLGMYGIEVTEEEKELVQKLPQLWDDLVLKSKNIDASLVVVKRKFTEITQDQIKEFHKELETFADRFLLEGPGAVGGDLERGLELMKKYQEEVGELEAQRQELTNAEKLFELPITMYPELLKVQKEMKGLEQIYEIYMEQKNAREQWSETLWANLNIQLLQDGIEGYLKQLRKLPKDVRMMAAGRALEEKLKEFRDSLPLFVDLKHEALRERHWKELMTKTGQKFDMNPETFTLANIFAMELHRYQENISEIVTCASKEMGIEKGVKEVEETWNNIKFNVQAYMKGTSNRGFILGAVDDILQNLDDSSMNLQSMSASRYIGPFLNTVQNWEKSLSHISEVLDVWMVVQRKWMYLEGIFIGGDIRSQLPEEAKKFDTIDKTFKKIMADTHKTPQIKLACHAQNRLSDLQNLSAGLEKCQKSLNDYLDAKRNAFPRFFFISDDELLSILGSSDPECVQEHMIKMYDNISALIFNKGPSGEPLATGMKSAEGEVMDFRTNVAAEGRVEDWMTSVLGEMRRTNRLITKEAIFLYSYDKSRVDWMLEYQGMVCLAGNQVWWTWEVEDIFRKVKKGQKTALKDYAKKLHKQIDNLVVKVRSPLTKNERAKYNSVLIIDVHARDIIDGFVRDSVMDAREFEWESQLRFYWEKEPDELVIRQCTGTFGYGYEYMGLNGRLVITPLTDRIYLTLTQALSMNLGGAPAGPAGTGKTETTKDLAKALGLLCVVTNCGEGMDYKAVGKIFSGLCQCGAWGCFDEFNRIDVSVLSVISTQLKTIQNALILNLKRFHFEGAEIDMDSRVGIFITMNPGYAGRTELPESVKALFRPVVVIVPDLQQICEIMLFSEGFLLAKVLAKKMTVLYKLGKEQLSKQYHYDFGLRALKSVLVMAGELKRGSPDLHEDVVLMRALRDMNLPKFVFEDVPLFLGLISDLFPGLDCPRVRYPNFNDAVEEVLQDGGYVLLPQQVDKVVQMYETMLTRHTTMIVGPTGGGKSVVINTLCQAQTKLGITTKQFTINPKDRSVVELYGILDPATRDWTDGLLSNIFREMNRPTDKNERKYIVYDGDVDALWVENMNSVMDDNRLMTLANGERIRLQKHCAMLFEVFDLQYASPATISRCGMVYVDPKNLGYKPHWQKWVAARSNKQEREDLNRLYEKYVPSLIDMVVEGIQDGKQGEKLKIIVPLTNLNMVTQLCMMLNALLVKELGEPDELEAYFLQALYWSVGGALVEDSRAKFDSYTKYLASANVVQDEGTLAGPGELPGYASLYEFYWNGEDKKWIPWSQMVPKYSHNPEAKFYEILVPTVDTVRATWLLKLMVDIKRPVVLVGETGTSKTATTSNFLRQMDPEAHLLLNMNFSSRTTSLDVQRNLEANVEKRTKDTYGPPPGKRLIIFIDDMNMPQVDTYGTQQPIALLKLLLERGGAYDRGKDLNWKNMKDIGYIAAMGKAGGGRNETDPRFVSLFSVFNMTFPDNESLFKIYNSILTGHLTPFPVEVQNLASTITKMTMELYSTTVKDLPPTPSKFHYIFNLRDLSRIYNGLCLSTPDRFSRPELFLRLWRNEAMRVISDRLINEVDKEHISTILKGLMEENFKQHLEFVERNPIMYGDFRTALEEAEPRLYEDVQDYEATKAIFQEILEDYNENHTPMNLVLFDDALDHLTRVHRVLRMDRGNALLVGVGGSGKQSLCHLASYAAGCEVFEIKLSRGYNETSFRDDLKILYNNLGMENKKMVFLFTDQHVVEDGFLELINNMLTSGMVPALYPDDEKEAIIGNIRNEAIAAGCPHARESVWQFFVNKCANNLHIVLAMSPVGDTLRTRCRNFPGLVNNASIDWFFPWPEQALLAVASVFISPENPLIPEDKREAVVSHIVLVHQSVVEYSKKFLQRLRRSNYVTPKNYLDFINTYTKLLDDKDKFILAQCDRLAGGLQKIADASEMLAVLNEKLAVQKVAVTEKTAACEMLLEEIAAGTKQASEKKVVAEAKGKEIAEQSVIIVKEKKEAEDGLAEALPALEAARLALDGLEKSDVTEIRSFAKPPKAVQTVCECIVVMRGIREVSWKSAKGMMSEANFLRSLTEMDVDNINQKQTQAVRALLKDIDMSPDDMKNISRAGAGLLKFVEAVMGYCAVAREIKPKREKVARLERTYHQAKRDLDKITKEISSLEAELAALNKKYEEAMAERTALEEEARIMERRLIAADKLISGLGSENVRWTIDLEELKKKRVRLLGDCLVCSAFLSYVGAFSWEFRQDLVYEDWVNDLRSREVPMSDPYRIEDLLTNDVEISKWTSEGLPPDELSIQNGILTTRASRFPLCIDPQQQALKWIKNKEEQNNLKVCTFNDPDFLKQLELAIKYGFPFLFQDVDEYIDPVIDNVLEKNIKGQQGREFVVLGDKEVDYDPNFRLYLNTKLANPKYGPNVFGKSMVINYTVTLKGLEDQLLSVIVKYERKELEEQRERLIQETSVNKKLLKDLEDSLLRELATSQGNMLDNVELVETLEETKTKATEVSEKLKLGAKTATDIEKTRDGYRPAAKRGAILFFVLADMSLVNTMYQYSLTSYLDVFQLSLKKSMPDSILVKRLRNIMDTLTHNIYNYGCTGIFEKSKLLFSFQITIKLEQDQGHVRQEELDFFIKGNIALEKSKRKKPFGWMPEEGWEDCNRLAVEFSTAFGTLLEDVERNEKVWKAWYDHDSPESEPFPLQYRDKLSDFQKLMLLRCFRVDRIYRAVMEFVTKAMGEKYVTPPIISFEAVFDQSTPNSPIVFILSPGSDPASDLMKLAERIDFGSNKLKFLSMGQGQEKVALQLLETAIARGQWLMLQNCHLLVHWLKELEKELEKLNKPHPDFRLWLTTEPTPSFPIGILQRSLKVVTEPPNGLKLNLRSTYHKIPATALAECPHSAFSSLVFVLAFFHAVVQERRKYGKIGWNVPYDFNESDFRVCMQILNTYLTKAQEQGETKIPWSSLKYLIGEVMYGGRAIDNFDRRILNTYMDEYMGDFIFDTFQPFHFYVDEMVDYYIPVEGSRDNYVDCIETLPLANTPEVFGLHPNAEIGYYTQAARDMWNHLVELQPQTGETGAGISREEFIDKIACDVLNKLPAEFELDKIRKKYGLEISPTTVVLLQELERFNLLITRMRLSLATLQRALAGEVGMSSELDDVARSLFNGVIPSIWRRLAPDTLKSLGNWMLHFQKRYQQYNGWVNDSEPSVMWLSGLHIPESYLTALVQATCRKNGWPLDKSTLYTNVTQYATAEDVTERTSQGCFVHGLYLEGAGWDMQDSCLIKQKPKQLIRELPVLKIIPIEAHRLKLQNTFRTPVYVTSQRRNAMGVGLVFEADLATTEHTSHWILQGVCLILNTD</sequence>
<evidence type="ECO:0000256" key="12">
    <source>
        <dbReference type="ARBA" id="ARBA00023212"/>
    </source>
</evidence>
<dbReference type="Pfam" id="PF12775">
    <property type="entry name" value="AAA_7"/>
    <property type="match status" value="1"/>
</dbReference>
<reference evidence="17 18" key="1">
    <citation type="submission" date="2024-02" db="EMBL/GenBank/DDBJ databases">
        <title>Chromosome-scale genome assembly of the rough periwinkle Littorina saxatilis.</title>
        <authorList>
            <person name="De Jode A."/>
            <person name="Faria R."/>
            <person name="Formenti G."/>
            <person name="Sims Y."/>
            <person name="Smith T.P."/>
            <person name="Tracey A."/>
            <person name="Wood J.M.D."/>
            <person name="Zagrodzka Z.B."/>
            <person name="Johannesson K."/>
            <person name="Butlin R.K."/>
            <person name="Leder E.H."/>
        </authorList>
    </citation>
    <scope>NUCLEOTIDE SEQUENCE [LARGE SCALE GENOMIC DNA]</scope>
    <source>
        <strain evidence="17">Snail1</strain>
        <tissue evidence="17">Muscle</tissue>
    </source>
</reference>
<dbReference type="Pfam" id="PF03028">
    <property type="entry name" value="Dynein_heavy"/>
    <property type="match status" value="1"/>
</dbReference>
<dbReference type="FunFam" id="1.10.287.2620:FF:000002">
    <property type="entry name" value="Dynein heavy chain 2, axonemal"/>
    <property type="match status" value="1"/>
</dbReference>
<evidence type="ECO:0000256" key="13">
    <source>
        <dbReference type="ARBA" id="ARBA00023273"/>
    </source>
</evidence>
<dbReference type="FunFam" id="1.20.920.30:FF:000007">
    <property type="entry name" value="Dynein axonemal heavy chain 10"/>
    <property type="match status" value="1"/>
</dbReference>
<dbReference type="InterPro" id="IPR042228">
    <property type="entry name" value="Dynein_linker_3"/>
</dbReference>
<dbReference type="PANTHER" id="PTHR22878">
    <property type="entry name" value="DYNEIN HEAVY CHAIN 6, AXONEMAL-LIKE-RELATED"/>
    <property type="match status" value="1"/>
</dbReference>
<dbReference type="Gene3D" id="1.10.472.130">
    <property type="match status" value="1"/>
</dbReference>
<dbReference type="Gene3D" id="1.10.287.2620">
    <property type="match status" value="1"/>
</dbReference>
<gene>
    <name evidence="17" type="ORF">V1264_021946</name>
</gene>
<dbReference type="InterPro" id="IPR041466">
    <property type="entry name" value="Dynein_AAA5_ext"/>
</dbReference>
<keyword evidence="4" id="KW-0493">Microtubule</keyword>
<dbReference type="Pfam" id="PF18199">
    <property type="entry name" value="Dynein_C"/>
    <property type="match status" value="1"/>
</dbReference>
<evidence type="ECO:0000256" key="3">
    <source>
        <dbReference type="ARBA" id="ARBA00022490"/>
    </source>
</evidence>
<dbReference type="GO" id="GO:0008017">
    <property type="term" value="F:microtubule binding"/>
    <property type="evidence" value="ECO:0007669"/>
    <property type="project" value="UniProtKB-ARBA"/>
</dbReference>
<dbReference type="FunFam" id="3.40.50.300:FF:001855">
    <property type="entry name" value="Dynein axonemal heavy chain 10"/>
    <property type="match status" value="1"/>
</dbReference>
<dbReference type="Gene3D" id="3.20.180.20">
    <property type="entry name" value="Dynein heavy chain, N-terminal domain 2"/>
    <property type="match status" value="1"/>
</dbReference>
<dbReference type="FunFam" id="1.10.8.1220:FF:000001">
    <property type="entry name" value="Dynein axonemal heavy chain 5"/>
    <property type="match status" value="1"/>
</dbReference>
<dbReference type="GO" id="GO:0045505">
    <property type="term" value="F:dynein intermediate chain binding"/>
    <property type="evidence" value="ECO:0007669"/>
    <property type="project" value="InterPro"/>
</dbReference>
<comment type="subcellular location">
    <subcellularLocation>
        <location evidence="1">Cytoplasm</location>
        <location evidence="1">Cytoskeleton</location>
        <location evidence="1">Cilium axoneme</location>
    </subcellularLocation>
</comment>
<dbReference type="SMART" id="SM00382">
    <property type="entry name" value="AAA"/>
    <property type="match status" value="3"/>
</dbReference>
<dbReference type="Pfam" id="PF12781">
    <property type="entry name" value="AAA_9"/>
    <property type="match status" value="1"/>
</dbReference>
<name>A0AAN9AJ84_9CAEN</name>
<dbReference type="InterPro" id="IPR042219">
    <property type="entry name" value="AAA_lid_11_sf"/>
</dbReference>
<feature type="region of interest" description="Disordered" evidence="15">
    <location>
        <begin position="66"/>
        <end position="171"/>
    </location>
</feature>
<protein>
    <recommendedName>
        <fullName evidence="16">AAA+ ATPase domain-containing protein</fullName>
    </recommendedName>
</protein>
<keyword evidence="8" id="KW-0243">Dynein</keyword>
<dbReference type="FunFam" id="3.10.490.20:FF:000006">
    <property type="entry name" value="Dynein axonemal heavy chain 10"/>
    <property type="match status" value="1"/>
</dbReference>
<dbReference type="Gene3D" id="1.10.8.1220">
    <property type="match status" value="1"/>
</dbReference>
<dbReference type="FunFam" id="1.20.920.20:FF:000008">
    <property type="entry name" value="Dynein heavy chain 10, axonemal"/>
    <property type="match status" value="1"/>
</dbReference>
<dbReference type="FunFam" id="1.10.8.710:FF:000002">
    <property type="entry name" value="dynein heavy chain 17, axonemal"/>
    <property type="match status" value="1"/>
</dbReference>
<dbReference type="InterPro" id="IPR056759">
    <property type="entry name" value="DYH2-5-8_CC"/>
</dbReference>
<dbReference type="InterPro" id="IPR035706">
    <property type="entry name" value="AAA_9"/>
</dbReference>
<dbReference type="InterPro" id="IPR003593">
    <property type="entry name" value="AAA+_ATPase"/>
</dbReference>
<feature type="coiled-coil region" evidence="14">
    <location>
        <begin position="3456"/>
        <end position="3511"/>
    </location>
</feature>
<dbReference type="GO" id="GO:0007018">
    <property type="term" value="P:microtubule-based movement"/>
    <property type="evidence" value="ECO:0007669"/>
    <property type="project" value="InterPro"/>
</dbReference>
<evidence type="ECO:0000256" key="7">
    <source>
        <dbReference type="ARBA" id="ARBA00022840"/>
    </source>
</evidence>
<feature type="region of interest" description="Disordered" evidence="15">
    <location>
        <begin position="267"/>
        <end position="296"/>
    </location>
</feature>
<evidence type="ECO:0000259" key="16">
    <source>
        <dbReference type="SMART" id="SM00382"/>
    </source>
</evidence>
<dbReference type="Gene3D" id="1.20.920.30">
    <property type="match status" value="1"/>
</dbReference>
<dbReference type="EMBL" id="JBAMIC010004070">
    <property type="protein sequence ID" value="KAK7087960.1"/>
    <property type="molecule type" value="Genomic_DNA"/>
</dbReference>
<dbReference type="Pfam" id="PF18198">
    <property type="entry name" value="AAA_lid_11"/>
    <property type="match status" value="1"/>
</dbReference>
<keyword evidence="9 14" id="KW-0175">Coiled coil</keyword>
<dbReference type="Gene3D" id="1.20.140.100">
    <property type="entry name" value="Dynein heavy chain, N-terminal domain 2"/>
    <property type="match status" value="1"/>
</dbReference>
<dbReference type="GO" id="GO:0005858">
    <property type="term" value="C:axonemal dynein complex"/>
    <property type="evidence" value="ECO:0007669"/>
    <property type="project" value="UniProtKB-ARBA"/>
</dbReference>
<keyword evidence="11" id="KW-0505">Motor protein</keyword>
<dbReference type="Pfam" id="PF25007">
    <property type="entry name" value="DYH2-5-8_CC"/>
    <property type="match status" value="1"/>
</dbReference>
<evidence type="ECO:0000256" key="2">
    <source>
        <dbReference type="ARBA" id="ARBA00008887"/>
    </source>
</evidence>
<dbReference type="SUPFAM" id="SSF52540">
    <property type="entry name" value="P-loop containing nucleoside triphosphate hydrolases"/>
    <property type="match status" value="4"/>
</dbReference>
<dbReference type="FunFam" id="1.20.58.1120:FF:000008">
    <property type="entry name" value="Dynein heavy chain 10, axonemal"/>
    <property type="match status" value="1"/>
</dbReference>
<dbReference type="GO" id="GO:0005524">
    <property type="term" value="F:ATP binding"/>
    <property type="evidence" value="ECO:0007669"/>
    <property type="project" value="UniProtKB-KW"/>
</dbReference>
<dbReference type="FunFam" id="1.10.472.130:FF:000010">
    <property type="entry name" value="Dynein axonemal heavy chain 10"/>
    <property type="match status" value="1"/>
</dbReference>
<dbReference type="InterPro" id="IPR042222">
    <property type="entry name" value="Dynein_2_N"/>
</dbReference>
<dbReference type="Pfam" id="PF08393">
    <property type="entry name" value="DHC_N2"/>
    <property type="match status" value="1"/>
</dbReference>
<evidence type="ECO:0000256" key="9">
    <source>
        <dbReference type="ARBA" id="ARBA00023054"/>
    </source>
</evidence>
<evidence type="ECO:0000256" key="10">
    <source>
        <dbReference type="ARBA" id="ARBA00023069"/>
    </source>
</evidence>
<keyword evidence="7" id="KW-0067">ATP-binding</keyword>
<evidence type="ECO:0000256" key="6">
    <source>
        <dbReference type="ARBA" id="ARBA00022741"/>
    </source>
</evidence>
<dbReference type="InterPro" id="IPR026983">
    <property type="entry name" value="DHC"/>
</dbReference>
<keyword evidence="18" id="KW-1185">Reference proteome</keyword>
<dbReference type="FunFam" id="3.20.180.20:FF:000001">
    <property type="entry name" value="Dynein axonemal heavy chain 5"/>
    <property type="match status" value="1"/>
</dbReference>
<proteinExistence type="inferred from homology"/>
<evidence type="ECO:0000256" key="8">
    <source>
        <dbReference type="ARBA" id="ARBA00023017"/>
    </source>
</evidence>
<dbReference type="Gene3D" id="3.40.50.300">
    <property type="entry name" value="P-loop containing nucleotide triphosphate hydrolases"/>
    <property type="match status" value="5"/>
</dbReference>
<feature type="domain" description="AAA+ ATPase" evidence="16">
    <location>
        <begin position="2300"/>
        <end position="2433"/>
    </location>
</feature>
<feature type="compositionally biased region" description="Acidic residues" evidence="15">
    <location>
        <begin position="154"/>
        <end position="167"/>
    </location>
</feature>
<feature type="compositionally biased region" description="Acidic residues" evidence="15">
    <location>
        <begin position="66"/>
        <end position="89"/>
    </location>
</feature>
<dbReference type="Pfam" id="PF12777">
    <property type="entry name" value="MT"/>
    <property type="match status" value="1"/>
</dbReference>
<dbReference type="InterPro" id="IPR027417">
    <property type="entry name" value="P-loop_NTPase"/>
</dbReference>
<dbReference type="GO" id="GO:0005874">
    <property type="term" value="C:microtubule"/>
    <property type="evidence" value="ECO:0007669"/>
    <property type="project" value="UniProtKB-KW"/>
</dbReference>
<dbReference type="Gene3D" id="6.10.140.1060">
    <property type="match status" value="1"/>
</dbReference>
<evidence type="ECO:0000256" key="4">
    <source>
        <dbReference type="ARBA" id="ARBA00022701"/>
    </source>
</evidence>
<dbReference type="Gene3D" id="1.20.920.20">
    <property type="match status" value="1"/>
</dbReference>
<dbReference type="Gene3D" id="3.10.490.20">
    <property type="match status" value="1"/>
</dbReference>
<accession>A0AAN9AJ84</accession>
<dbReference type="Gene3D" id="1.20.1270.280">
    <property type="match status" value="1"/>
</dbReference>
<keyword evidence="13" id="KW-0966">Cell projection</keyword>
<dbReference type="GO" id="GO:0051959">
    <property type="term" value="F:dynein light intermediate chain binding"/>
    <property type="evidence" value="ECO:0007669"/>
    <property type="project" value="InterPro"/>
</dbReference>
<dbReference type="InterPro" id="IPR013594">
    <property type="entry name" value="Dynein_heavy_tail"/>
</dbReference>
<dbReference type="Gene3D" id="1.10.8.720">
    <property type="entry name" value="Region D6 of dynein motor"/>
    <property type="match status" value="1"/>
</dbReference>
<keyword evidence="6" id="KW-0547">Nucleotide-binding</keyword>
<comment type="similarity">
    <text evidence="2">Belongs to the dynein heavy chain family.</text>
</comment>
<evidence type="ECO:0000313" key="17">
    <source>
        <dbReference type="EMBL" id="KAK7087960.1"/>
    </source>
</evidence>
<dbReference type="InterPro" id="IPR013602">
    <property type="entry name" value="Dynein_heavy_linker"/>
</dbReference>
<dbReference type="FunFam" id="3.40.50.300:FF:000153">
    <property type="entry name" value="Dynein axonemal heavy chain 1"/>
    <property type="match status" value="1"/>
</dbReference>
<dbReference type="FunFam" id="3.40.50.300:FF:002141">
    <property type="entry name" value="Dynein heavy chain"/>
    <property type="match status" value="1"/>
</dbReference>
<dbReference type="InterPro" id="IPR041589">
    <property type="entry name" value="DNAH3_AAA_lid_1"/>
</dbReference>
<dbReference type="FunFam" id="1.10.8.720:FF:000005">
    <property type="entry name" value="Dynein axonemal heavy chain 10"/>
    <property type="match status" value="1"/>
</dbReference>
<dbReference type="Pfam" id="PF17852">
    <property type="entry name" value="Dynein_AAA_lid"/>
    <property type="match status" value="1"/>
</dbReference>
<feature type="compositionally biased region" description="Polar residues" evidence="15">
    <location>
        <begin position="268"/>
        <end position="284"/>
    </location>
</feature>
<evidence type="ECO:0000313" key="18">
    <source>
        <dbReference type="Proteomes" id="UP001374579"/>
    </source>
</evidence>
<dbReference type="Gene3D" id="1.10.8.710">
    <property type="match status" value="1"/>
</dbReference>
<evidence type="ECO:0000256" key="5">
    <source>
        <dbReference type="ARBA" id="ARBA00022737"/>
    </source>
</evidence>
<keyword evidence="12" id="KW-0206">Cytoskeleton</keyword>
<evidence type="ECO:0000256" key="1">
    <source>
        <dbReference type="ARBA" id="ARBA00004430"/>
    </source>
</evidence>
<dbReference type="InterPro" id="IPR024743">
    <property type="entry name" value="Dynein_HC_stalk"/>
</dbReference>
<feature type="coiled-coil region" evidence="14">
    <location>
        <begin position="959"/>
        <end position="986"/>
    </location>
</feature>
<evidence type="ECO:0000256" key="11">
    <source>
        <dbReference type="ARBA" id="ARBA00023175"/>
    </source>
</evidence>
<dbReference type="FunFam" id="1.20.140.100:FF:000013">
    <property type="entry name" value="Dynein heavy chain 10, axonemal"/>
    <property type="match status" value="1"/>
</dbReference>
<feature type="domain" description="AAA+ ATPase" evidence="16">
    <location>
        <begin position="2641"/>
        <end position="2792"/>
    </location>
</feature>
<dbReference type="Proteomes" id="UP001374579">
    <property type="component" value="Unassembled WGS sequence"/>
</dbReference>
<dbReference type="InterPro" id="IPR043160">
    <property type="entry name" value="Dynein_C_barrel"/>
</dbReference>
<dbReference type="InterPro" id="IPR035699">
    <property type="entry name" value="AAA_6"/>
</dbReference>
<keyword evidence="10" id="KW-0969">Cilium</keyword>
<dbReference type="Pfam" id="PF12780">
    <property type="entry name" value="AAA_8"/>
    <property type="match status" value="1"/>
</dbReference>
<dbReference type="FunFam" id="3.40.50.300:FF:000063">
    <property type="entry name" value="dynein heavy chain 6, axonemal"/>
    <property type="match status" value="1"/>
</dbReference>
<dbReference type="InterPro" id="IPR041658">
    <property type="entry name" value="AAA_lid_11"/>
</dbReference>
<feature type="coiled-coil region" evidence="14">
    <location>
        <begin position="1407"/>
        <end position="1468"/>
    </location>
</feature>
<evidence type="ECO:0000256" key="14">
    <source>
        <dbReference type="SAM" id="Coils"/>
    </source>
</evidence>
<feature type="domain" description="AAA+ ATPase" evidence="16">
    <location>
        <begin position="2021"/>
        <end position="2157"/>
    </location>
</feature>
<dbReference type="Gene3D" id="1.20.58.1120">
    <property type="match status" value="1"/>
</dbReference>
<comment type="caution">
    <text evidence="17">The sequence shown here is derived from an EMBL/GenBank/DDBJ whole genome shotgun (WGS) entry which is preliminary data.</text>
</comment>
<dbReference type="InterPro" id="IPR043157">
    <property type="entry name" value="Dynein_AAA1S"/>
</dbReference>
<dbReference type="InterPro" id="IPR024317">
    <property type="entry name" value="Dynein_heavy_chain_D4_dom"/>
</dbReference>
<dbReference type="FunFam" id="3.40.50.300:FF:000049">
    <property type="entry name" value="Dynein, axonemal, heavy chain 5"/>
    <property type="match status" value="1"/>
</dbReference>
<evidence type="ECO:0000256" key="15">
    <source>
        <dbReference type="SAM" id="MobiDB-lite"/>
    </source>
</evidence>